<evidence type="ECO:0000313" key="6">
    <source>
        <dbReference type="Proteomes" id="UP000191820"/>
    </source>
</evidence>
<dbReference type="InterPro" id="IPR018193">
    <property type="entry name" value="Glyc_kinase_flavodox-like_fold"/>
</dbReference>
<dbReference type="Gene3D" id="3.40.50.10350">
    <property type="entry name" value="Glycerate kinase, domain 1"/>
    <property type="match status" value="1"/>
</dbReference>
<dbReference type="RefSeq" id="WP_080915406.1">
    <property type="nucleotide sequence ID" value="NZ_CP020472.1"/>
</dbReference>
<accession>A0ABN4YCS1</accession>
<name>A0ABN4YCS1_9GAMM</name>
<evidence type="ECO:0000256" key="2">
    <source>
        <dbReference type="ARBA" id="ARBA00022679"/>
    </source>
</evidence>
<dbReference type="EMBL" id="CP020472">
    <property type="protein sequence ID" value="ARD21853.1"/>
    <property type="molecule type" value="Genomic_DNA"/>
</dbReference>
<comment type="similarity">
    <text evidence="1 4">Belongs to the glycerate kinase type-1 family.</text>
</comment>
<proteinExistence type="inferred from homology"/>
<dbReference type="PANTHER" id="PTHR21599">
    <property type="entry name" value="GLYCERATE KINASE"/>
    <property type="match status" value="1"/>
</dbReference>
<dbReference type="PIRSF" id="PIRSF006078">
    <property type="entry name" value="GlxK"/>
    <property type="match status" value="1"/>
</dbReference>
<evidence type="ECO:0000256" key="3">
    <source>
        <dbReference type="ARBA" id="ARBA00022777"/>
    </source>
</evidence>
<evidence type="ECO:0000256" key="4">
    <source>
        <dbReference type="PIRNR" id="PIRNR006078"/>
    </source>
</evidence>
<dbReference type="InterPro" id="IPR036129">
    <property type="entry name" value="Glycerate_kinase_sf"/>
</dbReference>
<dbReference type="Pfam" id="PF02595">
    <property type="entry name" value="Gly_kinase"/>
    <property type="match status" value="1"/>
</dbReference>
<keyword evidence="2 4" id="KW-0808">Transferase</keyword>
<dbReference type="SUPFAM" id="SSF110738">
    <property type="entry name" value="Glycerate kinase I"/>
    <property type="match status" value="1"/>
</dbReference>
<dbReference type="Gene3D" id="3.90.1510.10">
    <property type="entry name" value="Glycerate kinase, domain 2"/>
    <property type="match status" value="1"/>
</dbReference>
<evidence type="ECO:0000313" key="5">
    <source>
        <dbReference type="EMBL" id="ARD21853.1"/>
    </source>
</evidence>
<dbReference type="GO" id="GO:0016301">
    <property type="term" value="F:kinase activity"/>
    <property type="evidence" value="ECO:0007669"/>
    <property type="project" value="UniProtKB-KW"/>
</dbReference>
<keyword evidence="6" id="KW-1185">Reference proteome</keyword>
<organism evidence="5 6">
    <name type="scientific">Shewanella japonica</name>
    <dbReference type="NCBI Taxonomy" id="93973"/>
    <lineage>
        <taxon>Bacteria</taxon>
        <taxon>Pseudomonadati</taxon>
        <taxon>Pseudomonadota</taxon>
        <taxon>Gammaproteobacteria</taxon>
        <taxon>Alteromonadales</taxon>
        <taxon>Shewanellaceae</taxon>
        <taxon>Shewanella</taxon>
    </lineage>
</organism>
<protein>
    <submittedName>
        <fullName evidence="5">Glycerate kinase</fullName>
    </submittedName>
</protein>
<dbReference type="NCBIfam" id="TIGR00045">
    <property type="entry name" value="glycerate kinase"/>
    <property type="match status" value="1"/>
</dbReference>
<dbReference type="InterPro" id="IPR004381">
    <property type="entry name" value="Glycerate_kinase"/>
</dbReference>
<gene>
    <name evidence="5" type="ORF">SJ2017_1534</name>
</gene>
<dbReference type="PANTHER" id="PTHR21599:SF0">
    <property type="entry name" value="GLYCERATE KINASE"/>
    <property type="match status" value="1"/>
</dbReference>
<sequence length="394" mass="40701">MKIVIAPDSFKESLSALGVANAIEEGFKRIFPDAEYCKVPMADGGEGTVQAMVDATNGQLVTLQVTGPDGQPVSAHYGILGAENSVEGSDNLAPQKLTAVIEMAEASGLHHIKRDRRNPMLTTSYGTGELIRDALDRGIRHIILGLGGSATNDGGAGMAQALGFTLLTSQGNAITYGAAGLTQLASINTDEVHPLLSNCQIDVACDVDNPLCGPNGASAIFGPQKGATPQMVTELDNALRHFASIVNNTSQLSLVNDIDLFPGAGAAGGMGFGVMALLDAKLQPGVDIVVQAVKLAEKMDKANLVITGEGRMDSQTLSGKTPMGVMQQAIKQDIPVIGIAGCLGQGAEDILAQGMTAIFPIIPSLSPLDDILANAHNNLVNTAQNIAASLKLSI</sequence>
<reference evidence="5 6" key="1">
    <citation type="submission" date="2017-03" db="EMBL/GenBank/DDBJ databases">
        <title>Genome sequencing of Shewanella japonica KCTC 22435.</title>
        <authorList>
            <person name="Kim K.M."/>
        </authorList>
    </citation>
    <scope>NUCLEOTIDE SEQUENCE [LARGE SCALE GENOMIC DNA]</scope>
    <source>
        <strain evidence="5 6">KCTC 22435</strain>
    </source>
</reference>
<dbReference type="Proteomes" id="UP000191820">
    <property type="component" value="Chromosome"/>
</dbReference>
<keyword evidence="3 4" id="KW-0418">Kinase</keyword>
<dbReference type="InterPro" id="IPR018197">
    <property type="entry name" value="Glycerate_kinase_RE-like"/>
</dbReference>
<evidence type="ECO:0000256" key="1">
    <source>
        <dbReference type="ARBA" id="ARBA00006284"/>
    </source>
</evidence>